<reference evidence="1" key="2">
    <citation type="submission" date="2023-06" db="EMBL/GenBank/DDBJ databases">
        <authorList>
            <consortium name="Lawrence Berkeley National Laboratory"/>
            <person name="Haridas S."/>
            <person name="Hensen N."/>
            <person name="Bonometti L."/>
            <person name="Westerberg I."/>
            <person name="Brannstrom I.O."/>
            <person name="Guillou S."/>
            <person name="Cros-Aarteil S."/>
            <person name="Calhoun S."/>
            <person name="Kuo A."/>
            <person name="Mondo S."/>
            <person name="Pangilinan J."/>
            <person name="Riley R."/>
            <person name="Labutti K."/>
            <person name="Andreopoulos B."/>
            <person name="Lipzen A."/>
            <person name="Chen C."/>
            <person name="Yanf M."/>
            <person name="Daum C."/>
            <person name="Ng V."/>
            <person name="Clum A."/>
            <person name="Steindorff A."/>
            <person name="Ohm R."/>
            <person name="Martin F."/>
            <person name="Silar P."/>
            <person name="Natvig D."/>
            <person name="Lalanne C."/>
            <person name="Gautier V."/>
            <person name="Ament-Velasquez S.L."/>
            <person name="Kruys A."/>
            <person name="Hutchinson M.I."/>
            <person name="Powell A.J."/>
            <person name="Barry K."/>
            <person name="Miller A.N."/>
            <person name="Grigoriev I.V."/>
            <person name="Debuchy R."/>
            <person name="Gladieux P."/>
            <person name="Thoren M.H."/>
            <person name="Johannesson H."/>
        </authorList>
    </citation>
    <scope>NUCLEOTIDE SEQUENCE</scope>
    <source>
        <strain evidence="1">CBS 955.72</strain>
    </source>
</reference>
<reference evidence="1" key="1">
    <citation type="journal article" date="2023" name="Mol. Phylogenet. Evol.">
        <title>Genome-scale phylogeny and comparative genomics of the fungal order Sordariales.</title>
        <authorList>
            <person name="Hensen N."/>
            <person name="Bonometti L."/>
            <person name="Westerberg I."/>
            <person name="Brannstrom I.O."/>
            <person name="Guillou S."/>
            <person name="Cros-Aarteil S."/>
            <person name="Calhoun S."/>
            <person name="Haridas S."/>
            <person name="Kuo A."/>
            <person name="Mondo S."/>
            <person name="Pangilinan J."/>
            <person name="Riley R."/>
            <person name="LaButti K."/>
            <person name="Andreopoulos B."/>
            <person name="Lipzen A."/>
            <person name="Chen C."/>
            <person name="Yan M."/>
            <person name="Daum C."/>
            <person name="Ng V."/>
            <person name="Clum A."/>
            <person name="Steindorff A."/>
            <person name="Ohm R.A."/>
            <person name="Martin F."/>
            <person name="Silar P."/>
            <person name="Natvig D.O."/>
            <person name="Lalanne C."/>
            <person name="Gautier V."/>
            <person name="Ament-Velasquez S.L."/>
            <person name="Kruys A."/>
            <person name="Hutchinson M.I."/>
            <person name="Powell A.J."/>
            <person name="Barry K."/>
            <person name="Miller A.N."/>
            <person name="Grigoriev I.V."/>
            <person name="Debuchy R."/>
            <person name="Gladieux P."/>
            <person name="Hiltunen Thoren M."/>
            <person name="Johannesson H."/>
        </authorList>
    </citation>
    <scope>NUCLEOTIDE SEQUENCE</scope>
    <source>
        <strain evidence="1">CBS 955.72</strain>
    </source>
</reference>
<dbReference type="AlphaFoldDB" id="A0AAJ0HUF3"/>
<evidence type="ECO:0000313" key="2">
    <source>
        <dbReference type="Proteomes" id="UP001275084"/>
    </source>
</evidence>
<protein>
    <submittedName>
        <fullName evidence="1">Uncharacterized protein</fullName>
    </submittedName>
</protein>
<sequence length="118" mass="13029">MFLARLFTPPLPCLPGLPACVCPPSPLLPFPCRPPLPTGGRMRRRILGALLCGCVRALQKARRNSHLVYLPHTNTCLGCLRILYSISPVAERALFSINTTKDGKKNFFVAEKTKKKKG</sequence>
<organism evidence="1 2">
    <name type="scientific">Lasiosphaeria hispida</name>
    <dbReference type="NCBI Taxonomy" id="260671"/>
    <lineage>
        <taxon>Eukaryota</taxon>
        <taxon>Fungi</taxon>
        <taxon>Dikarya</taxon>
        <taxon>Ascomycota</taxon>
        <taxon>Pezizomycotina</taxon>
        <taxon>Sordariomycetes</taxon>
        <taxon>Sordariomycetidae</taxon>
        <taxon>Sordariales</taxon>
        <taxon>Lasiosphaeriaceae</taxon>
        <taxon>Lasiosphaeria</taxon>
    </lineage>
</organism>
<comment type="caution">
    <text evidence="1">The sequence shown here is derived from an EMBL/GenBank/DDBJ whole genome shotgun (WGS) entry which is preliminary data.</text>
</comment>
<dbReference type="EMBL" id="JAUIQD010000001">
    <property type="protein sequence ID" value="KAK3362892.1"/>
    <property type="molecule type" value="Genomic_DNA"/>
</dbReference>
<dbReference type="Proteomes" id="UP001275084">
    <property type="component" value="Unassembled WGS sequence"/>
</dbReference>
<proteinExistence type="predicted"/>
<name>A0AAJ0HUF3_9PEZI</name>
<accession>A0AAJ0HUF3</accession>
<keyword evidence="2" id="KW-1185">Reference proteome</keyword>
<evidence type="ECO:0000313" key="1">
    <source>
        <dbReference type="EMBL" id="KAK3362892.1"/>
    </source>
</evidence>
<gene>
    <name evidence="1" type="ORF">B0T25DRAFT_22073</name>
</gene>